<proteinExistence type="predicted"/>
<dbReference type="EMBL" id="GBRH01268215">
    <property type="protein sequence ID" value="JAD29680.1"/>
    <property type="molecule type" value="Transcribed_RNA"/>
</dbReference>
<sequence length="59" mass="6582">MTASLNELHQFLHHSLFTWMVLTCRATGIGAVDWTDGESCGNTLWDEVPETTDDIVKTS</sequence>
<reference evidence="2" key="1">
    <citation type="submission" date="2014-09" db="EMBL/GenBank/DDBJ databases">
        <authorList>
            <person name="Magalhaes I.L.F."/>
            <person name="Oliveira U."/>
            <person name="Santos F.R."/>
            <person name="Vidigal T.H.D.A."/>
            <person name="Brescovit A.D."/>
            <person name="Santos A.J."/>
        </authorList>
    </citation>
    <scope>NUCLEOTIDE SEQUENCE</scope>
    <source>
        <tissue evidence="2">Shoot tissue taken approximately 20 cm above the soil surface</tissue>
    </source>
</reference>
<reference evidence="2" key="2">
    <citation type="journal article" date="2015" name="Data Brief">
        <title>Shoot transcriptome of the giant reed, Arundo donax.</title>
        <authorList>
            <person name="Barrero R.A."/>
            <person name="Guerrero F.D."/>
            <person name="Moolhuijzen P."/>
            <person name="Goolsby J.A."/>
            <person name="Tidwell J."/>
            <person name="Bellgard S.E."/>
            <person name="Bellgard M.I."/>
        </authorList>
    </citation>
    <scope>NUCLEOTIDE SEQUENCE</scope>
    <source>
        <tissue evidence="2">Shoot tissue taken approximately 20 cm above the soil surface</tissue>
    </source>
</reference>
<keyword evidence="1" id="KW-0732">Signal</keyword>
<name>A0A0A8YYY4_ARUDO</name>
<feature type="signal peptide" evidence="1">
    <location>
        <begin position="1"/>
        <end position="31"/>
    </location>
</feature>
<protein>
    <submittedName>
        <fullName evidence="2">Uncharacterized protein</fullName>
    </submittedName>
</protein>
<evidence type="ECO:0000256" key="1">
    <source>
        <dbReference type="SAM" id="SignalP"/>
    </source>
</evidence>
<feature type="chain" id="PRO_5002044885" evidence="1">
    <location>
        <begin position="32"/>
        <end position="59"/>
    </location>
</feature>
<organism evidence="2">
    <name type="scientific">Arundo donax</name>
    <name type="common">Giant reed</name>
    <name type="synonym">Donax arundinaceus</name>
    <dbReference type="NCBI Taxonomy" id="35708"/>
    <lineage>
        <taxon>Eukaryota</taxon>
        <taxon>Viridiplantae</taxon>
        <taxon>Streptophyta</taxon>
        <taxon>Embryophyta</taxon>
        <taxon>Tracheophyta</taxon>
        <taxon>Spermatophyta</taxon>
        <taxon>Magnoliopsida</taxon>
        <taxon>Liliopsida</taxon>
        <taxon>Poales</taxon>
        <taxon>Poaceae</taxon>
        <taxon>PACMAD clade</taxon>
        <taxon>Arundinoideae</taxon>
        <taxon>Arundineae</taxon>
        <taxon>Arundo</taxon>
    </lineage>
</organism>
<evidence type="ECO:0000313" key="2">
    <source>
        <dbReference type="EMBL" id="JAD29680.1"/>
    </source>
</evidence>
<accession>A0A0A8YYY4</accession>
<dbReference type="AlphaFoldDB" id="A0A0A8YYY4"/>